<dbReference type="SUPFAM" id="SSF53756">
    <property type="entry name" value="UDP-Glycosyltransferase/glycogen phosphorylase"/>
    <property type="match status" value="1"/>
</dbReference>
<gene>
    <name evidence="1" type="ORF">NX780_11040</name>
</gene>
<dbReference type="RefSeq" id="WP_258827915.1">
    <property type="nucleotide sequence ID" value="NZ_JANUHA010000006.1"/>
</dbReference>
<protein>
    <recommendedName>
        <fullName evidence="3">UDP-glucuronosyltransferase</fullName>
    </recommendedName>
</protein>
<keyword evidence="2" id="KW-1185">Reference proteome</keyword>
<name>A0ABT2AKV8_9BURK</name>
<evidence type="ECO:0008006" key="3">
    <source>
        <dbReference type="Google" id="ProtNLM"/>
    </source>
</evidence>
<reference evidence="1 2" key="1">
    <citation type="submission" date="2022-08" db="EMBL/GenBank/DDBJ databases">
        <title>Reclassification of Massilia species as members of the genera Telluria, Duganella, Pseudoduganella, Mokoshia gen. nov. and Zemynaea gen. nov. using orthogonal and non-orthogonal genome-based approaches.</title>
        <authorList>
            <person name="Bowman J.P."/>
        </authorList>
    </citation>
    <scope>NUCLEOTIDE SEQUENCE [LARGE SCALE GENOMIC DNA]</scope>
    <source>
        <strain evidence="1 2">JCM 31661</strain>
    </source>
</reference>
<dbReference type="EMBL" id="JANUHA010000006">
    <property type="protein sequence ID" value="MCS0596886.1"/>
    <property type="molecule type" value="Genomic_DNA"/>
</dbReference>
<organism evidence="1 2">
    <name type="scientific">Massilia agri</name>
    <dbReference type="NCBI Taxonomy" id="1886785"/>
    <lineage>
        <taxon>Bacteria</taxon>
        <taxon>Pseudomonadati</taxon>
        <taxon>Pseudomonadota</taxon>
        <taxon>Betaproteobacteria</taxon>
        <taxon>Burkholderiales</taxon>
        <taxon>Oxalobacteraceae</taxon>
        <taxon>Telluria group</taxon>
        <taxon>Massilia</taxon>
    </lineage>
</organism>
<comment type="caution">
    <text evidence="1">The sequence shown here is derived from an EMBL/GenBank/DDBJ whole genome shotgun (WGS) entry which is preliminary data.</text>
</comment>
<accession>A0ABT2AKV8</accession>
<dbReference type="Proteomes" id="UP001206572">
    <property type="component" value="Unassembled WGS sequence"/>
</dbReference>
<sequence length="213" mass="22866">MAHFYLCWELGAGFGHAARLKSIALPLRARGHRVSFVLRDLVQPRRLLQGCGGDMLQAPVWLHRTAGLPQVQASLAEILLAVGYLDADALAGLCEGWRGLFRQGRPDLVIADYAPTALLAARSLGVRSAAVGTGFQLPPPAQPLPPLLLGEVEPPSASRLRTTEARVLESANRVLAMHGAPPLAHACELLRGDEALLCTWPELDHYGREDGGP</sequence>
<evidence type="ECO:0000313" key="2">
    <source>
        <dbReference type="Proteomes" id="UP001206572"/>
    </source>
</evidence>
<dbReference type="Gene3D" id="3.40.50.2000">
    <property type="entry name" value="Glycogen Phosphorylase B"/>
    <property type="match status" value="1"/>
</dbReference>
<proteinExistence type="predicted"/>
<evidence type="ECO:0000313" key="1">
    <source>
        <dbReference type="EMBL" id="MCS0596886.1"/>
    </source>
</evidence>